<reference evidence="3" key="1">
    <citation type="journal article" date="2019" name="Int. J. Syst. Evol. Microbiol.">
        <title>The Global Catalogue of Microorganisms (GCM) 10K type strain sequencing project: providing services to taxonomists for standard genome sequencing and annotation.</title>
        <authorList>
            <consortium name="The Broad Institute Genomics Platform"/>
            <consortium name="The Broad Institute Genome Sequencing Center for Infectious Disease"/>
            <person name="Wu L."/>
            <person name="Ma J."/>
        </authorList>
    </citation>
    <scope>NUCLEOTIDE SEQUENCE [LARGE SCALE GENOMIC DNA]</scope>
    <source>
        <strain evidence="3">JCM 15572</strain>
    </source>
</reference>
<proteinExistence type="predicted"/>
<dbReference type="Proteomes" id="UP001501705">
    <property type="component" value="Unassembled WGS sequence"/>
</dbReference>
<feature type="domain" description="Regulator of ribonuclease activity B" evidence="1">
    <location>
        <begin position="25"/>
        <end position="114"/>
    </location>
</feature>
<organism evidence="2 3">
    <name type="scientific">Kribbella hippodromi</name>
    <dbReference type="NCBI Taxonomy" id="434347"/>
    <lineage>
        <taxon>Bacteria</taxon>
        <taxon>Bacillati</taxon>
        <taxon>Actinomycetota</taxon>
        <taxon>Actinomycetes</taxon>
        <taxon>Propionibacteriales</taxon>
        <taxon>Kribbellaceae</taxon>
        <taxon>Kribbella</taxon>
    </lineage>
</organism>
<evidence type="ECO:0000313" key="3">
    <source>
        <dbReference type="Proteomes" id="UP001501705"/>
    </source>
</evidence>
<keyword evidence="3" id="KW-1185">Reference proteome</keyword>
<protein>
    <recommendedName>
        <fullName evidence="1">Regulator of ribonuclease activity B domain-containing protein</fullName>
    </recommendedName>
</protein>
<gene>
    <name evidence="2" type="ORF">GCM10009804_41920</name>
</gene>
<evidence type="ECO:0000313" key="2">
    <source>
        <dbReference type="EMBL" id="GAA1580939.1"/>
    </source>
</evidence>
<evidence type="ECO:0000259" key="1">
    <source>
        <dbReference type="Pfam" id="PF06877"/>
    </source>
</evidence>
<dbReference type="RefSeq" id="WP_344235312.1">
    <property type="nucleotide sequence ID" value="NZ_BAAAPH010000013.1"/>
</dbReference>
<dbReference type="InterPro" id="IPR009671">
    <property type="entry name" value="RraB_dom"/>
</dbReference>
<name>A0ABP4PH04_9ACTN</name>
<dbReference type="InterPro" id="IPR036701">
    <property type="entry name" value="RraB-like_sf"/>
</dbReference>
<dbReference type="Pfam" id="PF06877">
    <property type="entry name" value="RraB"/>
    <property type="match status" value="1"/>
</dbReference>
<dbReference type="SUPFAM" id="SSF89946">
    <property type="entry name" value="Hypothetical protein VC0424"/>
    <property type="match status" value="1"/>
</dbReference>
<accession>A0ABP4PH04</accession>
<dbReference type="Gene3D" id="3.30.70.970">
    <property type="entry name" value="RraB-like"/>
    <property type="match status" value="1"/>
</dbReference>
<dbReference type="EMBL" id="BAAAPH010000013">
    <property type="protein sequence ID" value="GAA1580939.1"/>
    <property type="molecule type" value="Genomic_DNA"/>
</dbReference>
<comment type="caution">
    <text evidence="2">The sequence shown here is derived from an EMBL/GenBank/DDBJ whole genome shotgun (WGS) entry which is preliminary data.</text>
</comment>
<sequence>MTVEDVVAAQLEMTDGTWGALRGEGVVEGSLLRLDFTFLGGEEGAAEELKRALSGEVAVVQVSAHQTGVFRKRRVWLVTGTTEPRPVSLPALREWVERLVRLGDQYGMEFDGWGAEVPST</sequence>